<dbReference type="SMART" id="SM00100">
    <property type="entry name" value="cNMP"/>
    <property type="match status" value="2"/>
</dbReference>
<reference evidence="11" key="1">
    <citation type="submission" date="2023-03" db="EMBL/GenBank/DDBJ databases">
        <title>Andean soil-derived lignocellulolytic bacterial consortium as a source of novel taxa and putative plastic-active enzymes.</title>
        <authorList>
            <person name="Diaz-Garcia L."/>
            <person name="Chuvochina M."/>
            <person name="Feuerriegel G."/>
            <person name="Bunk B."/>
            <person name="Sproer C."/>
            <person name="Streit W.R."/>
            <person name="Rodriguez L.M."/>
            <person name="Overmann J."/>
            <person name="Jimenez D.J."/>
        </authorList>
    </citation>
    <scope>NUCLEOTIDE SEQUENCE</scope>
    <source>
        <strain evidence="11">MAG 2441</strain>
    </source>
</reference>
<sequence>MERRILKNPLTSIVRQLQSDRLEYSKVFFLFGYLFCVVSAATVGRTAADTLFLSAYDASVLSYMYLPQAIILILVGIVYQKLCSRFRTDVIVIAVIISAGLLALVSRLLIAIGINGILPFIYIGFDVLNFLMIVCFWQFATAVLDQRKAKRTIGWVGSGGIVGGILSGFGLKALAQPIGTENLIYVYAGFQLLSLFFVMCIYVKISDRNEAFAVKIAPKSADKRIERSKEAKKGLFQSVPHLRYVAIVAATITISLTLIDYQFKTILRSSLQNEALAGFMGSFYGYAGLLALLVQLFISGKMITRFGVTTAILVFPIVLLSGSVLLLIVPILAIATMVKGSDKVLGDTIYSSVNQLIMFPIPPEWRGKAKAFIDGIARNGAKGVAAVGLILLSQYISIEQFSYIILGLMICCVIAAIKIKKTYLALLLSTLQSKDMNIEGEHVNLMDPASIQIMVDALRGNDPQQALYAFQFLQSVDGFDMAPYFEPLLKHPSEQIRIEMLKYIQAETPRSAEHLLESLLESVDINVRSSAILAVAAYAKEPHQERMIQLLKDKDIHIRSVSIAGLIKYYGIEGMFHAVGSLKEMMGSIREDEREAMAAIFGLIGIARFYKPLIPMLSDASEQVKISALHSAKLLTIPELIPHIVPLLKDSTTRQQAIEALAVYNEADILRVLTPYMYSEDNHHHIPLVIERFASQTAFDALLERYEHLTTDMRDKVLESVTRMKDNLCFIQPVYGERLITGEIETFWAYVEHSEQIPKVNELAWINKEMDEIKVRQIRTIFQLLAIVYDTQTINRVYVNWATGDVRQQANAAEAIDQLLNGKLRTEMVKIMDYKAPIHNEQSDSIVINEQLEWLYRQGDSWLRCLIDQVRNVETDQSTEAEPLERVRLLSHVSLFAGLSSKDLFKISQLLEVVNVSKDAPIIKEMELGDSLYLIKQGSVGIYRNGSKIGKLSTSDCFGEMAVITQGHRTATIVAEEDTQLYQLTSQAFFNGLFERTEIAREMMKILSRRLRSMNANIESSDAVHSIQHEVAAAKHREPHDVDELETMSDQAKNAKIVKRVLTLQRIGLFANFSQKDLIQLASLVNEREYGVGEIICRIGDYGDTMYGIVEGQIQIHKGSEILATLGVGQCFGEMTLIDGEPRSADCTVNVPTVLLELTREQVMSFCFQRIDVLKAIIHVLAERCLDTQQRT</sequence>
<feature type="transmembrane region" description="Helical" evidence="9">
    <location>
        <begin position="120"/>
        <end position="140"/>
    </location>
</feature>
<dbReference type="GO" id="GO:0005471">
    <property type="term" value="F:ATP:ADP antiporter activity"/>
    <property type="evidence" value="ECO:0007669"/>
    <property type="project" value="InterPro"/>
</dbReference>
<dbReference type="Gene3D" id="2.60.120.10">
    <property type="entry name" value="Jelly Rolls"/>
    <property type="match status" value="2"/>
</dbReference>
<feature type="transmembrane region" description="Helical" evidence="9">
    <location>
        <begin position="275"/>
        <end position="298"/>
    </location>
</feature>
<dbReference type="EMBL" id="CP119317">
    <property type="protein sequence ID" value="WEK53538.1"/>
    <property type="molecule type" value="Genomic_DNA"/>
</dbReference>
<feature type="transmembrane region" description="Helical" evidence="9">
    <location>
        <begin position="183"/>
        <end position="203"/>
    </location>
</feature>
<keyword evidence="8" id="KW-0010">Activator</keyword>
<feature type="transmembrane region" description="Helical" evidence="9">
    <location>
        <begin position="27"/>
        <end position="48"/>
    </location>
</feature>
<evidence type="ECO:0000256" key="3">
    <source>
        <dbReference type="ARBA" id="ARBA00022692"/>
    </source>
</evidence>
<dbReference type="InterPro" id="IPR014710">
    <property type="entry name" value="RmlC-like_jellyroll"/>
</dbReference>
<dbReference type="CDD" id="cd00038">
    <property type="entry name" value="CAP_ED"/>
    <property type="match status" value="2"/>
</dbReference>
<dbReference type="GO" id="GO:0005524">
    <property type="term" value="F:ATP binding"/>
    <property type="evidence" value="ECO:0007669"/>
    <property type="project" value="UniProtKB-KW"/>
</dbReference>
<accession>A0AA95EY93</accession>
<dbReference type="InterPro" id="IPR036259">
    <property type="entry name" value="MFS_trans_sf"/>
</dbReference>
<comment type="subcellular location">
    <subcellularLocation>
        <location evidence="1 9">Membrane</location>
        <topology evidence="1 9">Multi-pass membrane protein</topology>
    </subcellularLocation>
</comment>
<dbReference type="PROSITE" id="PS00889">
    <property type="entry name" value="CNMP_BINDING_2"/>
    <property type="match status" value="1"/>
</dbReference>
<organism evidence="11 12">
    <name type="scientific">Candidatus Cohnella colombiensis</name>
    <dbReference type="NCBI Taxonomy" id="3121368"/>
    <lineage>
        <taxon>Bacteria</taxon>
        <taxon>Bacillati</taxon>
        <taxon>Bacillota</taxon>
        <taxon>Bacilli</taxon>
        <taxon>Bacillales</taxon>
        <taxon>Paenibacillaceae</taxon>
        <taxon>Cohnella</taxon>
    </lineage>
</organism>
<evidence type="ECO:0000256" key="8">
    <source>
        <dbReference type="ARBA" id="ARBA00023159"/>
    </source>
</evidence>
<gene>
    <name evidence="11" type="ORF">P0Y55_13230</name>
</gene>
<dbReference type="CDD" id="cd06174">
    <property type="entry name" value="MFS"/>
    <property type="match status" value="1"/>
</dbReference>
<evidence type="ECO:0000256" key="7">
    <source>
        <dbReference type="ARBA" id="ARBA00023136"/>
    </source>
</evidence>
<dbReference type="Pfam" id="PF00027">
    <property type="entry name" value="cNMP_binding"/>
    <property type="match status" value="2"/>
</dbReference>
<dbReference type="InterPro" id="IPR018490">
    <property type="entry name" value="cNMP-bd_dom_sf"/>
</dbReference>
<name>A0AA95EY93_9BACL</name>
<dbReference type="InterPro" id="IPR018488">
    <property type="entry name" value="cNMP-bd_CS"/>
</dbReference>
<evidence type="ECO:0000256" key="2">
    <source>
        <dbReference type="ARBA" id="ARBA00022448"/>
    </source>
</evidence>
<feature type="transmembrane region" description="Helical" evidence="9">
    <location>
        <begin position="91"/>
        <end position="114"/>
    </location>
</feature>
<feature type="transmembrane region" description="Helical" evidence="9">
    <location>
        <begin position="60"/>
        <end position="79"/>
    </location>
</feature>
<keyword evidence="7 9" id="KW-0472">Membrane</keyword>
<evidence type="ECO:0000256" key="9">
    <source>
        <dbReference type="RuleBase" id="RU363121"/>
    </source>
</evidence>
<evidence type="ECO:0000256" key="5">
    <source>
        <dbReference type="ARBA" id="ARBA00022840"/>
    </source>
</evidence>
<keyword evidence="2 9" id="KW-0813">Transport</keyword>
<dbReference type="SUPFAM" id="SSF48371">
    <property type="entry name" value="ARM repeat"/>
    <property type="match status" value="1"/>
</dbReference>
<dbReference type="Proteomes" id="UP001178662">
    <property type="component" value="Chromosome"/>
</dbReference>
<protein>
    <recommendedName>
        <fullName evidence="9">ADP,ATP carrier protein</fullName>
    </recommendedName>
</protein>
<evidence type="ECO:0000313" key="12">
    <source>
        <dbReference type="Proteomes" id="UP001178662"/>
    </source>
</evidence>
<dbReference type="Pfam" id="PF03219">
    <property type="entry name" value="TLC"/>
    <property type="match status" value="1"/>
</dbReference>
<dbReference type="AlphaFoldDB" id="A0AA95EY93"/>
<feature type="transmembrane region" description="Helical" evidence="9">
    <location>
        <begin position="152"/>
        <end position="171"/>
    </location>
</feature>
<proteinExistence type="inferred from homology"/>
<dbReference type="PANTHER" id="PTHR24567">
    <property type="entry name" value="CRP FAMILY TRANSCRIPTIONAL REGULATORY PROTEIN"/>
    <property type="match status" value="1"/>
</dbReference>
<dbReference type="InterPro" id="IPR000595">
    <property type="entry name" value="cNMP-bd_dom"/>
</dbReference>
<feature type="domain" description="Cyclic nucleotide-binding" evidence="10">
    <location>
        <begin position="1069"/>
        <end position="1184"/>
    </location>
</feature>
<keyword evidence="3 9" id="KW-0812">Transmembrane</keyword>
<dbReference type="GO" id="GO:0016020">
    <property type="term" value="C:membrane"/>
    <property type="evidence" value="ECO:0007669"/>
    <property type="project" value="UniProtKB-SubCell"/>
</dbReference>
<feature type="transmembrane region" description="Helical" evidence="9">
    <location>
        <begin position="310"/>
        <end position="335"/>
    </location>
</feature>
<feature type="domain" description="Cyclic nucleotide-binding" evidence="10">
    <location>
        <begin position="895"/>
        <end position="1010"/>
    </location>
</feature>
<keyword evidence="4 9" id="KW-0547">Nucleotide-binding</keyword>
<dbReference type="InterPro" id="IPR004667">
    <property type="entry name" value="ADP_ATP_car_bac_type"/>
</dbReference>
<evidence type="ECO:0000313" key="11">
    <source>
        <dbReference type="EMBL" id="WEK53538.1"/>
    </source>
</evidence>
<dbReference type="Gene3D" id="1.25.10.10">
    <property type="entry name" value="Leucine-rich Repeat Variant"/>
    <property type="match status" value="1"/>
</dbReference>
<dbReference type="PANTHER" id="PTHR24567:SF74">
    <property type="entry name" value="HTH-TYPE TRANSCRIPTIONAL REGULATOR ARCR"/>
    <property type="match status" value="1"/>
</dbReference>
<comment type="similarity">
    <text evidence="9">Belongs to the ADP/ATP translocase tlc family.</text>
</comment>
<evidence type="ECO:0000256" key="1">
    <source>
        <dbReference type="ARBA" id="ARBA00004141"/>
    </source>
</evidence>
<feature type="transmembrane region" description="Helical" evidence="9">
    <location>
        <begin position="401"/>
        <end position="419"/>
    </location>
</feature>
<evidence type="ECO:0000259" key="10">
    <source>
        <dbReference type="PROSITE" id="PS50042"/>
    </source>
</evidence>
<feature type="transmembrane region" description="Helical" evidence="9">
    <location>
        <begin position="242"/>
        <end position="263"/>
    </location>
</feature>
<dbReference type="SUPFAM" id="SSF103473">
    <property type="entry name" value="MFS general substrate transporter"/>
    <property type="match status" value="2"/>
</dbReference>
<dbReference type="PROSITE" id="PS50042">
    <property type="entry name" value="CNMP_BINDING_3"/>
    <property type="match status" value="2"/>
</dbReference>
<dbReference type="Gene3D" id="1.20.1250.20">
    <property type="entry name" value="MFS general substrate transporter like domains"/>
    <property type="match status" value="1"/>
</dbReference>
<dbReference type="InterPro" id="IPR050397">
    <property type="entry name" value="Env_Response_Regulators"/>
</dbReference>
<dbReference type="SUPFAM" id="SSF51206">
    <property type="entry name" value="cAMP-binding domain-like"/>
    <property type="match status" value="2"/>
</dbReference>
<dbReference type="InterPro" id="IPR016024">
    <property type="entry name" value="ARM-type_fold"/>
</dbReference>
<dbReference type="InterPro" id="IPR011989">
    <property type="entry name" value="ARM-like"/>
</dbReference>
<dbReference type="GO" id="GO:0003700">
    <property type="term" value="F:DNA-binding transcription factor activity"/>
    <property type="evidence" value="ECO:0007669"/>
    <property type="project" value="TreeGrafter"/>
</dbReference>
<keyword evidence="12" id="KW-1185">Reference proteome</keyword>
<evidence type="ECO:0000256" key="6">
    <source>
        <dbReference type="ARBA" id="ARBA00022989"/>
    </source>
</evidence>
<keyword evidence="5 9" id="KW-0067">ATP-binding</keyword>
<dbReference type="GO" id="GO:0005829">
    <property type="term" value="C:cytosol"/>
    <property type="evidence" value="ECO:0007669"/>
    <property type="project" value="TreeGrafter"/>
</dbReference>
<keyword evidence="6 9" id="KW-1133">Transmembrane helix</keyword>
<evidence type="ECO:0000256" key="4">
    <source>
        <dbReference type="ARBA" id="ARBA00022741"/>
    </source>
</evidence>